<protein>
    <submittedName>
        <fullName evidence="3">Quinoprotein glucose dehydrogenase B</fullName>
        <ecNumber evidence="3">1.1.5.2</ecNumber>
    </submittedName>
</protein>
<name>A0A1A9GJI3_9ACTN</name>
<dbReference type="PROSITE" id="PS51257">
    <property type="entry name" value="PROKAR_LIPOPROTEIN"/>
    <property type="match status" value="1"/>
</dbReference>
<feature type="compositionally biased region" description="Low complexity" evidence="1">
    <location>
        <begin position="42"/>
        <end position="57"/>
    </location>
</feature>
<reference evidence="3 4" key="1">
    <citation type="submission" date="2016-03" db="EMBL/GenBank/DDBJ databases">
        <title>Complete genome sequence of a soil Actinobacterium, Nocardioides dokdonensis FR1436.</title>
        <authorList>
            <person name="Kwon S.-K."/>
            <person name="Kim K."/>
            <person name="Kim J.F."/>
        </authorList>
    </citation>
    <scope>NUCLEOTIDE SEQUENCE [LARGE SCALE GENOMIC DNA]</scope>
    <source>
        <strain evidence="3 4">FR1436</strain>
    </source>
</reference>
<feature type="region of interest" description="Disordered" evidence="1">
    <location>
        <begin position="25"/>
        <end position="57"/>
    </location>
</feature>
<dbReference type="EC" id="1.1.5.2" evidence="3"/>
<dbReference type="STRING" id="1300347.I601_1219"/>
<dbReference type="PANTHER" id="PTHR19328">
    <property type="entry name" value="HEDGEHOG-INTERACTING PROTEIN"/>
    <property type="match status" value="1"/>
</dbReference>
<dbReference type="Pfam" id="PF07995">
    <property type="entry name" value="GSDH"/>
    <property type="match status" value="1"/>
</dbReference>
<proteinExistence type="predicted"/>
<accession>A0A1A9GJI3</accession>
<keyword evidence="3" id="KW-0560">Oxidoreductase</keyword>
<sequence>MIRPVGRSLGLVALVTSLLVGCGGDPDPGQRANAPSATTRTGSPADDLAPGDAAGLSSEEISTGLTSPWGLAATREGTVLLSERDTGRLLRLEPATGETEALRTLPDVVPGGEAGLLGLALTPDESALLAYYTVEATSRIVSMPWDGERLGEPVVLLEGIPGGAGFHQGGRLVIGPDELLYVGTGDNGVPGSAQDTGSLSGKVLRLGLDGRPAPGNPFDNEVFSYGHRNVEGLAFDDQGRLWASEFGANAYDELNLIEAGANYGWPQVEGSGGEAGLTDPVVVWSTADASPSGLAFWDGSLWMAALRGERLWEVPLTGASASDQPSADLVEQPVGHYAGELGRLRSVLALPRDGGPGESGLLLATSNTDGRGEVRDGDDRVLLLRR</sequence>
<dbReference type="Gene3D" id="2.120.10.30">
    <property type="entry name" value="TolB, C-terminal domain"/>
    <property type="match status" value="1"/>
</dbReference>
<evidence type="ECO:0000313" key="3">
    <source>
        <dbReference type="EMBL" id="ANH37661.1"/>
    </source>
</evidence>
<dbReference type="GO" id="GO:0008876">
    <property type="term" value="F:quinoprotein glucose dehydrogenase activity"/>
    <property type="evidence" value="ECO:0007669"/>
    <property type="project" value="UniProtKB-EC"/>
</dbReference>
<evidence type="ECO:0000313" key="4">
    <source>
        <dbReference type="Proteomes" id="UP000077868"/>
    </source>
</evidence>
<dbReference type="PANTHER" id="PTHR19328:SF13">
    <property type="entry name" value="HIPL1 PROTEIN"/>
    <property type="match status" value="1"/>
</dbReference>
<dbReference type="KEGG" id="ndk:I601_1219"/>
<dbReference type="InterPro" id="IPR012938">
    <property type="entry name" value="Glc/Sorbosone_DH"/>
</dbReference>
<evidence type="ECO:0000256" key="1">
    <source>
        <dbReference type="SAM" id="MobiDB-lite"/>
    </source>
</evidence>
<dbReference type="EMBL" id="CP015079">
    <property type="protein sequence ID" value="ANH37661.1"/>
    <property type="molecule type" value="Genomic_DNA"/>
</dbReference>
<organism evidence="3 4">
    <name type="scientific">Nocardioides dokdonensis FR1436</name>
    <dbReference type="NCBI Taxonomy" id="1300347"/>
    <lineage>
        <taxon>Bacteria</taxon>
        <taxon>Bacillati</taxon>
        <taxon>Actinomycetota</taxon>
        <taxon>Actinomycetes</taxon>
        <taxon>Propionibacteriales</taxon>
        <taxon>Nocardioidaceae</taxon>
        <taxon>Nocardioides</taxon>
    </lineage>
</organism>
<gene>
    <name evidence="3" type="primary">gdhB_1</name>
    <name evidence="3" type="ORF">I601_1219</name>
</gene>
<dbReference type="PATRIC" id="fig|1300347.3.peg.1221"/>
<evidence type="ECO:0000259" key="2">
    <source>
        <dbReference type="Pfam" id="PF07995"/>
    </source>
</evidence>
<dbReference type="AlphaFoldDB" id="A0A1A9GJI3"/>
<dbReference type="InterPro" id="IPR011042">
    <property type="entry name" value="6-blade_b-propeller_TolB-like"/>
</dbReference>
<dbReference type="Proteomes" id="UP000077868">
    <property type="component" value="Chromosome"/>
</dbReference>
<dbReference type="RefSeq" id="WP_068107400.1">
    <property type="nucleotide sequence ID" value="NZ_CP015079.1"/>
</dbReference>
<feature type="domain" description="Glucose/Sorbosone dehydrogenase" evidence="2">
    <location>
        <begin position="65"/>
        <end position="320"/>
    </location>
</feature>
<keyword evidence="4" id="KW-1185">Reference proteome</keyword>
<dbReference type="InterPro" id="IPR011041">
    <property type="entry name" value="Quinoprot_gluc/sorb_DH_b-prop"/>
</dbReference>
<dbReference type="SUPFAM" id="SSF50952">
    <property type="entry name" value="Soluble quinoprotein glucose dehydrogenase"/>
    <property type="match status" value="1"/>
</dbReference>